<feature type="region of interest" description="Disordered" evidence="16">
    <location>
        <begin position="694"/>
        <end position="724"/>
    </location>
</feature>
<keyword evidence="9" id="KW-0458">Lysosome</keyword>
<protein>
    <recommendedName>
        <fullName evidence="12">Next to BRCA1 gene 1 protein</fullName>
    </recommendedName>
    <alternativeName>
        <fullName evidence="13">Neighbor of BRCA1 gene 1 protein</fullName>
    </alternativeName>
</protein>
<evidence type="ECO:0000313" key="20">
    <source>
        <dbReference type="EMBL" id="NXF24255.1"/>
    </source>
</evidence>
<dbReference type="FunFam" id="3.10.20.90:FF:000072">
    <property type="entry name" value="Next to BRCA1 gene 1 protein"/>
    <property type="match status" value="1"/>
</dbReference>
<dbReference type="FunFam" id="2.60.40.10:FF:000199">
    <property type="entry name" value="next to BRCA1 gene 1 protein-like"/>
    <property type="match status" value="1"/>
</dbReference>
<evidence type="ECO:0000259" key="17">
    <source>
        <dbReference type="PROSITE" id="PS50030"/>
    </source>
</evidence>
<keyword evidence="7" id="KW-0862">Zinc</keyword>
<evidence type="ECO:0000256" key="10">
    <source>
        <dbReference type="ARBA" id="ARBA00023329"/>
    </source>
</evidence>
<dbReference type="PROSITE" id="PS51745">
    <property type="entry name" value="PB1"/>
    <property type="match status" value="1"/>
</dbReference>
<dbReference type="InterPro" id="IPR015940">
    <property type="entry name" value="UBA"/>
</dbReference>
<dbReference type="Pfam" id="PF00564">
    <property type="entry name" value="PB1"/>
    <property type="match status" value="1"/>
</dbReference>
<dbReference type="AlphaFoldDB" id="A0A7K8S2I5"/>
<comment type="caution">
    <text evidence="20">The sequence shown here is derived from an EMBL/GenBank/DDBJ whole genome shotgun (WGS) entry which is preliminary data.</text>
</comment>
<dbReference type="InterPro" id="IPR000433">
    <property type="entry name" value="Znf_ZZ"/>
</dbReference>
<keyword evidence="3" id="KW-0963">Cytoplasm</keyword>
<dbReference type="InterPro" id="IPR056893">
    <property type="entry name" value="UBA_Nbr1_C"/>
</dbReference>
<dbReference type="GO" id="GO:0043130">
    <property type="term" value="F:ubiquitin binding"/>
    <property type="evidence" value="ECO:0007669"/>
    <property type="project" value="TreeGrafter"/>
</dbReference>
<evidence type="ECO:0000259" key="18">
    <source>
        <dbReference type="PROSITE" id="PS50135"/>
    </source>
</evidence>
<dbReference type="FunFam" id="3.30.60.90:FF:000007">
    <property type="entry name" value="Next to BRCA1 gene 1 protein"/>
    <property type="match status" value="1"/>
</dbReference>
<dbReference type="PANTHER" id="PTHR20930">
    <property type="entry name" value="OVARIAN CARCINOMA ANTIGEN CA125-RELATED"/>
    <property type="match status" value="1"/>
</dbReference>
<comment type="subcellular location">
    <subcellularLocation>
        <location evidence="11">Cytoplasm</location>
        <location evidence="11">Myofibril</location>
        <location evidence="11">Sarcomere</location>
        <location evidence="11">M line</location>
    </subcellularLocation>
    <subcellularLocation>
        <location evidence="2">Cytoplasmic vesicle</location>
        <location evidence="2">Autophagosome</location>
    </subcellularLocation>
    <subcellularLocation>
        <location evidence="1">Lysosome</location>
    </subcellularLocation>
</comment>
<keyword evidence="21" id="KW-1185">Reference proteome</keyword>
<dbReference type="Gene3D" id="1.10.8.10">
    <property type="entry name" value="DNA helicase RuvA subunit, C-terminal domain"/>
    <property type="match status" value="1"/>
</dbReference>
<dbReference type="PANTHER" id="PTHR20930:SF2">
    <property type="entry name" value="NEXT TO BRCA1 GENE 1 PROTEIN"/>
    <property type="match status" value="1"/>
</dbReference>
<feature type="region of interest" description="Disordered" evidence="16">
    <location>
        <begin position="637"/>
        <end position="671"/>
    </location>
</feature>
<dbReference type="GO" id="GO:0016236">
    <property type="term" value="P:macroautophagy"/>
    <property type="evidence" value="ECO:0007669"/>
    <property type="project" value="TreeGrafter"/>
</dbReference>
<dbReference type="SMART" id="SM00291">
    <property type="entry name" value="ZnF_ZZ"/>
    <property type="match status" value="1"/>
</dbReference>
<dbReference type="CDD" id="cd02340">
    <property type="entry name" value="ZZ_NBR1_like"/>
    <property type="match status" value="1"/>
</dbReference>
<evidence type="ECO:0000256" key="3">
    <source>
        <dbReference type="ARBA" id="ARBA00022490"/>
    </source>
</evidence>
<dbReference type="Gene3D" id="3.30.60.90">
    <property type="match status" value="1"/>
</dbReference>
<proteinExistence type="predicted"/>
<dbReference type="GO" id="GO:0008270">
    <property type="term" value="F:zinc ion binding"/>
    <property type="evidence" value="ECO:0007669"/>
    <property type="project" value="UniProtKB-KW"/>
</dbReference>
<dbReference type="GO" id="GO:0031430">
    <property type="term" value="C:M band"/>
    <property type="evidence" value="ECO:0007669"/>
    <property type="project" value="UniProtKB-SubCell"/>
</dbReference>
<feature type="region of interest" description="Disordered" evidence="16">
    <location>
        <begin position="755"/>
        <end position="794"/>
    </location>
</feature>
<keyword evidence="15" id="KW-0175">Coiled coil</keyword>
<dbReference type="PROSITE" id="PS50030">
    <property type="entry name" value="UBA"/>
    <property type="match status" value="1"/>
</dbReference>
<evidence type="ECO:0000256" key="15">
    <source>
        <dbReference type="SAM" id="Coils"/>
    </source>
</evidence>
<accession>A0A7K8S2I5</accession>
<dbReference type="Proteomes" id="UP000574210">
    <property type="component" value="Unassembled WGS sequence"/>
</dbReference>
<organism evidence="20 21">
    <name type="scientific">Rhodinocichla rosea</name>
    <dbReference type="NCBI Taxonomy" id="58203"/>
    <lineage>
        <taxon>Eukaryota</taxon>
        <taxon>Metazoa</taxon>
        <taxon>Chordata</taxon>
        <taxon>Craniata</taxon>
        <taxon>Vertebrata</taxon>
        <taxon>Euteleostomi</taxon>
        <taxon>Archelosauria</taxon>
        <taxon>Archosauria</taxon>
        <taxon>Dinosauria</taxon>
        <taxon>Saurischia</taxon>
        <taxon>Theropoda</taxon>
        <taxon>Coelurosauria</taxon>
        <taxon>Aves</taxon>
        <taxon>Neognathae</taxon>
        <taxon>Neoaves</taxon>
        <taxon>Telluraves</taxon>
        <taxon>Australaves</taxon>
        <taxon>Passeriformes</taxon>
        <taxon>Thraupidae</taxon>
        <taxon>Rhodinocichla</taxon>
    </lineage>
</organism>
<feature type="compositionally biased region" description="Polar residues" evidence="16">
    <location>
        <begin position="755"/>
        <end position="771"/>
    </location>
</feature>
<feature type="domain" description="ZZ-type" evidence="18">
    <location>
        <begin position="168"/>
        <end position="220"/>
    </location>
</feature>
<evidence type="ECO:0000256" key="16">
    <source>
        <dbReference type="SAM" id="MobiDB-lite"/>
    </source>
</evidence>
<dbReference type="GO" id="GO:0005764">
    <property type="term" value="C:lysosome"/>
    <property type="evidence" value="ECO:0007669"/>
    <property type="project" value="UniProtKB-SubCell"/>
</dbReference>
<feature type="region of interest" description="Disordered" evidence="16">
    <location>
        <begin position="444"/>
        <end position="469"/>
    </location>
</feature>
<dbReference type="InterPro" id="IPR043145">
    <property type="entry name" value="Znf_ZZ_sf"/>
</dbReference>
<dbReference type="CDD" id="cd14319">
    <property type="entry name" value="UBA_NBR1"/>
    <property type="match status" value="1"/>
</dbReference>
<dbReference type="GO" id="GO:0070013">
    <property type="term" value="C:intracellular organelle lumen"/>
    <property type="evidence" value="ECO:0007669"/>
    <property type="project" value="UniProtKB-ARBA"/>
</dbReference>
<dbReference type="Gene3D" id="3.10.20.90">
    <property type="entry name" value="Phosphatidylinositol 3-kinase Catalytic Subunit, Chain A, domain 1"/>
    <property type="match status" value="1"/>
</dbReference>
<evidence type="ECO:0000256" key="4">
    <source>
        <dbReference type="ARBA" id="ARBA00022553"/>
    </source>
</evidence>
<feature type="compositionally biased region" description="Polar residues" evidence="16">
    <location>
        <begin position="448"/>
        <end position="469"/>
    </location>
</feature>
<dbReference type="SUPFAM" id="SSF46934">
    <property type="entry name" value="UBA-like"/>
    <property type="match status" value="1"/>
</dbReference>
<evidence type="ECO:0000256" key="6">
    <source>
        <dbReference type="ARBA" id="ARBA00022771"/>
    </source>
</evidence>
<sequence length="898" mass="99493">MEPRVTLRVTCRGDTRSFLVSHPPHTTWADVEAMVKVSFDLDNIQIKYIDEDNDEVKSLAPHPPNKSAEKWLLAEMTFCLLMVCSGSFRRVFYADWGGGMWLSFTTALISFQFREQVVKETVERLEQKLYEKLVHCSQPADFCESSFPAAAAPSESPLGSSSSSSQCDWLMSCCSCQARIVGVRYQCSLCPAYNICEECEAGTYAHDPNHVLLKLRRPIPCVADNYSLAELSPRLPATLEQVRLQKQMDKRFLKAEKQRLRAEKKQRKAEVRELKKQLKLHRKIHLWNSIHVLETNGSPALKSESVQPNTFLSPNQPFQAIVPTLSAVFVDENLPDGTHLKPGTKFIKHWRMKNTGNVEWSSDTKLKLMWGNLTLASAEKKDVIVPSLPSGQVGTVSVEFVAPNIEGTYTSHWRLSHRGEQFGPRIWCSIVVDPSPAADYVEGDWKNSDSCQKSKASRTKQASHSPETETGAQLIGEIAEQAEISLPTVPLKIKNLPSEREFYIPSVDLLTAQDLLSFELLDINIVQELERVPHNTPVDMTPCMSPLPRDSPLLEKPGLGQIEEENEGSGFKLVPGCLSVDPSVVKVKAEHALNQEEGEEDMSGTQFVCETVIRSLTLDAAPDHKPPQKTTKILQRDLLLSDESTSPHSAAGTGDEEEDDKDDVQSQCSSASSEDYIIILPECFDTSRPLGDSMYSSALSQPGLEKTGEPETVAENPEGGNQPQIQRVSDTLAAVPLTPASVDSLPQAQRNLSSLQNSTFQEPNTAASEHISSAPHDQIQREEPSGEDNHEPESSAFLTKFSEYPRYPQGSSIAGELVKGALSVAASAYKALFAGPPIIEQQPAAPEEQTAALLSSLCEMGFCDRQLNLRLLKKHNNNMIEVVTELLQISNRDWCSRC</sequence>
<dbReference type="CDD" id="cd14947">
    <property type="entry name" value="NBR1_like"/>
    <property type="match status" value="1"/>
</dbReference>
<dbReference type="Pfam" id="PF16158">
    <property type="entry name" value="N_BRCA1_IG"/>
    <property type="match status" value="1"/>
</dbReference>
<feature type="domain" description="PB1" evidence="19">
    <location>
        <begin position="4"/>
        <end position="76"/>
    </location>
</feature>
<dbReference type="Pfam" id="PF24932">
    <property type="entry name" value="UBA_NBR1_C"/>
    <property type="match status" value="1"/>
</dbReference>
<evidence type="ECO:0000256" key="9">
    <source>
        <dbReference type="ARBA" id="ARBA00023228"/>
    </source>
</evidence>
<dbReference type="FunFam" id="1.10.8.10:FF:000033">
    <property type="entry name" value="Next to BRCA1 gene 1 protein"/>
    <property type="match status" value="1"/>
</dbReference>
<keyword evidence="6 14" id="KW-0863">Zinc-finger</keyword>
<dbReference type="GO" id="GO:0005776">
    <property type="term" value="C:autophagosome"/>
    <property type="evidence" value="ECO:0007669"/>
    <property type="project" value="UniProtKB-SubCell"/>
</dbReference>
<dbReference type="InterPro" id="IPR009060">
    <property type="entry name" value="UBA-like_sf"/>
</dbReference>
<gene>
    <name evidence="20" type="primary">Nbr1</name>
    <name evidence="20" type="ORF">RHOROS_R06114</name>
</gene>
<evidence type="ECO:0000256" key="2">
    <source>
        <dbReference type="ARBA" id="ARBA00004419"/>
    </source>
</evidence>
<name>A0A7K8S2I5_9PASS</name>
<feature type="non-terminal residue" evidence="20">
    <location>
        <position position="898"/>
    </location>
</feature>
<keyword evidence="8" id="KW-0832">Ubl conjugation</keyword>
<dbReference type="Gene3D" id="2.60.40.10">
    <property type="entry name" value="Immunoglobulins"/>
    <property type="match status" value="1"/>
</dbReference>
<feature type="non-terminal residue" evidence="20">
    <location>
        <position position="1"/>
    </location>
</feature>
<feature type="compositionally biased region" description="Basic and acidic residues" evidence="16">
    <location>
        <begin position="778"/>
        <end position="793"/>
    </location>
</feature>
<evidence type="ECO:0000259" key="19">
    <source>
        <dbReference type="PROSITE" id="PS51745"/>
    </source>
</evidence>
<dbReference type="GO" id="GO:0031410">
    <property type="term" value="C:cytoplasmic vesicle"/>
    <property type="evidence" value="ECO:0007669"/>
    <property type="project" value="UniProtKB-KW"/>
</dbReference>
<dbReference type="EMBL" id="VWYZ01000336">
    <property type="protein sequence ID" value="NXF24255.1"/>
    <property type="molecule type" value="Genomic_DNA"/>
</dbReference>
<dbReference type="GO" id="GO:0005778">
    <property type="term" value="C:peroxisomal membrane"/>
    <property type="evidence" value="ECO:0007669"/>
    <property type="project" value="UniProtKB-ARBA"/>
</dbReference>
<evidence type="ECO:0000256" key="11">
    <source>
        <dbReference type="ARBA" id="ARBA00037833"/>
    </source>
</evidence>
<evidence type="ECO:0000256" key="12">
    <source>
        <dbReference type="ARBA" id="ARBA00068689"/>
    </source>
</evidence>
<dbReference type="InterPro" id="IPR032350">
    <property type="entry name" value="Nbr1_FW"/>
</dbReference>
<dbReference type="InterPro" id="IPR013783">
    <property type="entry name" value="Ig-like_fold"/>
</dbReference>
<feature type="domain" description="UBA" evidence="17">
    <location>
        <begin position="845"/>
        <end position="890"/>
    </location>
</feature>
<dbReference type="SUPFAM" id="SSF57850">
    <property type="entry name" value="RING/U-box"/>
    <property type="match status" value="1"/>
</dbReference>
<feature type="coiled-coil region" evidence="15">
    <location>
        <begin position="243"/>
        <end position="284"/>
    </location>
</feature>
<dbReference type="SUPFAM" id="SSF54277">
    <property type="entry name" value="CAD &amp; PB1 domains"/>
    <property type="match status" value="1"/>
</dbReference>
<dbReference type="PROSITE" id="PS01357">
    <property type="entry name" value="ZF_ZZ_1"/>
    <property type="match status" value="1"/>
</dbReference>
<dbReference type="InterPro" id="IPR053793">
    <property type="entry name" value="PB1-like"/>
</dbReference>
<evidence type="ECO:0000256" key="14">
    <source>
        <dbReference type="PROSITE-ProRule" id="PRU00228"/>
    </source>
</evidence>
<evidence type="ECO:0000256" key="8">
    <source>
        <dbReference type="ARBA" id="ARBA00022843"/>
    </source>
</evidence>
<evidence type="ECO:0000256" key="1">
    <source>
        <dbReference type="ARBA" id="ARBA00004371"/>
    </source>
</evidence>
<evidence type="ECO:0000256" key="5">
    <source>
        <dbReference type="ARBA" id="ARBA00022723"/>
    </source>
</evidence>
<keyword evidence="10" id="KW-0968">Cytoplasmic vesicle</keyword>
<keyword evidence="5" id="KW-0479">Metal-binding</keyword>
<reference evidence="20 21" key="1">
    <citation type="submission" date="2019-09" db="EMBL/GenBank/DDBJ databases">
        <title>Bird 10,000 Genomes (B10K) Project - Family phase.</title>
        <authorList>
            <person name="Zhang G."/>
        </authorList>
    </citation>
    <scope>NUCLEOTIDE SEQUENCE [LARGE SCALE GENOMIC DNA]</scope>
    <source>
        <strain evidence="20">B10K-CU-031-12</strain>
        <tissue evidence="20">Muscle</tissue>
    </source>
</reference>
<dbReference type="GO" id="GO:0000407">
    <property type="term" value="C:phagophore assembly site"/>
    <property type="evidence" value="ECO:0007669"/>
    <property type="project" value="TreeGrafter"/>
</dbReference>
<evidence type="ECO:0000256" key="13">
    <source>
        <dbReference type="ARBA" id="ARBA00083062"/>
    </source>
</evidence>
<evidence type="ECO:0000313" key="21">
    <source>
        <dbReference type="Proteomes" id="UP000574210"/>
    </source>
</evidence>
<dbReference type="PROSITE" id="PS50135">
    <property type="entry name" value="ZF_ZZ_2"/>
    <property type="match status" value="1"/>
</dbReference>
<evidence type="ECO:0000256" key="7">
    <source>
        <dbReference type="ARBA" id="ARBA00022833"/>
    </source>
</evidence>
<keyword evidence="4" id="KW-0597">Phosphoprotein</keyword>
<dbReference type="InterPro" id="IPR000270">
    <property type="entry name" value="PB1_dom"/>
</dbReference>